<dbReference type="Proteomes" id="UP000034050">
    <property type="component" value="Unassembled WGS sequence"/>
</dbReference>
<evidence type="ECO:0000313" key="3">
    <source>
        <dbReference type="Proteomes" id="UP000034050"/>
    </source>
</evidence>
<feature type="domain" description="Glycosyltransferase 2-like" evidence="1">
    <location>
        <begin position="234"/>
        <end position="395"/>
    </location>
</feature>
<dbReference type="STRING" id="1618446.UV61_C0003G0026"/>
<dbReference type="PANTHER" id="PTHR48090:SF7">
    <property type="entry name" value="RFBJ PROTEIN"/>
    <property type="match status" value="1"/>
</dbReference>
<dbReference type="InterPro" id="IPR001173">
    <property type="entry name" value="Glyco_trans_2-like"/>
</dbReference>
<dbReference type="InterPro" id="IPR050256">
    <property type="entry name" value="Glycosyltransferase_2"/>
</dbReference>
<dbReference type="InterPro" id="IPR029044">
    <property type="entry name" value="Nucleotide-diphossugar_trans"/>
</dbReference>
<dbReference type="SUPFAM" id="SSF53448">
    <property type="entry name" value="Nucleotide-diphospho-sugar transferases"/>
    <property type="match status" value="1"/>
</dbReference>
<reference evidence="2 3" key="1">
    <citation type="journal article" date="2015" name="Nature">
        <title>rRNA introns, odd ribosomes, and small enigmatic genomes across a large radiation of phyla.</title>
        <authorList>
            <person name="Brown C.T."/>
            <person name="Hug L.A."/>
            <person name="Thomas B.C."/>
            <person name="Sharon I."/>
            <person name="Castelle C.J."/>
            <person name="Singh A."/>
            <person name="Wilkins M.J."/>
            <person name="Williams K.H."/>
            <person name="Banfield J.F."/>
        </authorList>
    </citation>
    <scope>NUCLEOTIDE SEQUENCE [LARGE SCALE GENOMIC DNA]</scope>
</reference>
<dbReference type="GO" id="GO:0032259">
    <property type="term" value="P:methylation"/>
    <property type="evidence" value="ECO:0007669"/>
    <property type="project" value="UniProtKB-KW"/>
</dbReference>
<accession>A0A0G1FJY6</accession>
<dbReference type="Gene3D" id="3.40.50.150">
    <property type="entry name" value="Vaccinia Virus protein VP39"/>
    <property type="match status" value="1"/>
</dbReference>
<keyword evidence="2" id="KW-0489">Methyltransferase</keyword>
<proteinExistence type="predicted"/>
<dbReference type="InterPro" id="IPR029063">
    <property type="entry name" value="SAM-dependent_MTases_sf"/>
</dbReference>
<dbReference type="AlphaFoldDB" id="A0A0G1FJY6"/>
<name>A0A0G1FJY6_9BACT</name>
<evidence type="ECO:0000313" key="2">
    <source>
        <dbReference type="EMBL" id="KKS87173.1"/>
    </source>
</evidence>
<protein>
    <submittedName>
        <fullName evidence="2">Methyltransferase type 12</fullName>
    </submittedName>
</protein>
<sequence>MDASSVKNHFDTLAKDYDNWKKKSWYYYLQLKQLFAAHISPGQKVLEVGCGTGDILASVAPRTGHGIDISGEMIKLARAKHQDLSFWQQNVYQLRLRQTYDAVILCDLIDHLPDIYQALHQIRQVCTPQTKVVVSTINPIWEPVLHLTEKIGMKMPEGPHNWVPLPDLINIFEICGFTIEQSGYAALIPKHILGLSNLVNRHISQLGALKHLAFVEYLVSKKAPKVKSKTYSTSIIIPVFNEADNITPCIKQVPRLGKKTEIIVVDDGSTDKTNQIVRKIAKKNKAITLITFPKNQGKARAVAAGFARARGQILLILDADMTVPPQELTCFYELLAENRADFVNGTRMVYPMEKQAMRYFHLLGNKFFSSFFSWLLNQRVTDTLCGTKALFKKDARKIILGNEPWGDFDLLFGAANLQLRIKEYPVHYKKRQTGESKMHAISHGLRLLYMCGVGMYRLKIRPFAEKLWKH</sequence>
<dbReference type="CDD" id="cd02440">
    <property type="entry name" value="AdoMet_MTases"/>
    <property type="match status" value="1"/>
</dbReference>
<dbReference type="PANTHER" id="PTHR48090">
    <property type="entry name" value="UNDECAPRENYL-PHOSPHATE 4-DEOXY-4-FORMAMIDO-L-ARABINOSE TRANSFERASE-RELATED"/>
    <property type="match status" value="1"/>
</dbReference>
<keyword evidence="2" id="KW-0808">Transferase</keyword>
<comment type="caution">
    <text evidence="2">The sequence shown here is derived from an EMBL/GenBank/DDBJ whole genome shotgun (WGS) entry which is preliminary data.</text>
</comment>
<dbReference type="CDD" id="cd04179">
    <property type="entry name" value="DPM_DPG-synthase_like"/>
    <property type="match status" value="1"/>
</dbReference>
<evidence type="ECO:0000259" key="1">
    <source>
        <dbReference type="Pfam" id="PF00535"/>
    </source>
</evidence>
<dbReference type="EMBL" id="LCFD01000003">
    <property type="protein sequence ID" value="KKS87173.1"/>
    <property type="molecule type" value="Genomic_DNA"/>
</dbReference>
<dbReference type="Pfam" id="PF13489">
    <property type="entry name" value="Methyltransf_23"/>
    <property type="match status" value="1"/>
</dbReference>
<dbReference type="Pfam" id="PF00535">
    <property type="entry name" value="Glycos_transf_2"/>
    <property type="match status" value="1"/>
</dbReference>
<dbReference type="Gene3D" id="3.90.550.10">
    <property type="entry name" value="Spore Coat Polysaccharide Biosynthesis Protein SpsA, Chain A"/>
    <property type="match status" value="1"/>
</dbReference>
<dbReference type="GO" id="GO:0008168">
    <property type="term" value="F:methyltransferase activity"/>
    <property type="evidence" value="ECO:0007669"/>
    <property type="project" value="UniProtKB-KW"/>
</dbReference>
<gene>
    <name evidence="2" type="ORF">UV61_C0003G0026</name>
</gene>
<organism evidence="2 3">
    <name type="scientific">Candidatus Gottesmanbacteria bacterium GW2011_GWB1_43_11</name>
    <dbReference type="NCBI Taxonomy" id="1618446"/>
    <lineage>
        <taxon>Bacteria</taxon>
        <taxon>Candidatus Gottesmaniibacteriota</taxon>
    </lineage>
</organism>
<dbReference type="SUPFAM" id="SSF53335">
    <property type="entry name" value="S-adenosyl-L-methionine-dependent methyltransferases"/>
    <property type="match status" value="1"/>
</dbReference>